<keyword evidence="1" id="KW-0472">Membrane</keyword>
<feature type="transmembrane region" description="Helical" evidence="1">
    <location>
        <begin position="34"/>
        <end position="54"/>
    </location>
</feature>
<comment type="caution">
    <text evidence="2">The sequence shown here is derived from an EMBL/GenBank/DDBJ whole genome shotgun (WGS) entry which is preliminary data.</text>
</comment>
<name>A0A939J3G6_9HYPH</name>
<keyword evidence="1" id="KW-1133">Transmembrane helix</keyword>
<reference evidence="2" key="1">
    <citation type="submission" date="2020-12" db="EMBL/GenBank/DDBJ databases">
        <title>Oil enriched cultivation method for isolating marine PHA-producing bacteria.</title>
        <authorList>
            <person name="Zheng W."/>
            <person name="Yu S."/>
            <person name="Huang Y."/>
        </authorList>
    </citation>
    <scope>NUCLEOTIDE SEQUENCE</scope>
    <source>
        <strain evidence="2">SY-2-12</strain>
    </source>
</reference>
<keyword evidence="2" id="KW-0548">Nucleotidyltransferase</keyword>
<evidence type="ECO:0000313" key="3">
    <source>
        <dbReference type="Proteomes" id="UP000664096"/>
    </source>
</evidence>
<protein>
    <submittedName>
        <fullName evidence="2">Phosphopantetheine adenylyltransferase</fullName>
    </submittedName>
</protein>
<evidence type="ECO:0000313" key="2">
    <source>
        <dbReference type="EMBL" id="MBN9670572.1"/>
    </source>
</evidence>
<organism evidence="2 3">
    <name type="scientific">Roseibium aggregatum</name>
    <dbReference type="NCBI Taxonomy" id="187304"/>
    <lineage>
        <taxon>Bacteria</taxon>
        <taxon>Pseudomonadati</taxon>
        <taxon>Pseudomonadota</taxon>
        <taxon>Alphaproteobacteria</taxon>
        <taxon>Hyphomicrobiales</taxon>
        <taxon>Stappiaceae</taxon>
        <taxon>Roseibium</taxon>
    </lineage>
</organism>
<gene>
    <name evidence="2" type="ORF">JF539_09510</name>
</gene>
<sequence>MRSYKTFDLTDTQPVSKPFAIETKALDRSVQIKMAAVFILALLTVLLVGIFTLHPSNASQADRMTNLATQGLTSTKSDRMPEATVGKSCESQAWGAWSEDCAAALTGASKVRNVSFVTVEKSSPTVNETILARYPVTN</sequence>
<dbReference type="EMBL" id="JAEKJZ010000001">
    <property type="protein sequence ID" value="MBN9670572.1"/>
    <property type="molecule type" value="Genomic_DNA"/>
</dbReference>
<dbReference type="RefSeq" id="WP_207140048.1">
    <property type="nucleotide sequence ID" value="NZ_JAEKJZ010000001.1"/>
</dbReference>
<dbReference type="Proteomes" id="UP000664096">
    <property type="component" value="Unassembled WGS sequence"/>
</dbReference>
<dbReference type="AlphaFoldDB" id="A0A939J3G6"/>
<keyword evidence="2" id="KW-0808">Transferase</keyword>
<dbReference type="GO" id="GO:0016779">
    <property type="term" value="F:nucleotidyltransferase activity"/>
    <property type="evidence" value="ECO:0007669"/>
    <property type="project" value="UniProtKB-KW"/>
</dbReference>
<proteinExistence type="predicted"/>
<accession>A0A939J3G6</accession>
<keyword evidence="1" id="KW-0812">Transmembrane</keyword>
<evidence type="ECO:0000256" key="1">
    <source>
        <dbReference type="SAM" id="Phobius"/>
    </source>
</evidence>